<feature type="compositionally biased region" description="Low complexity" evidence="5">
    <location>
        <begin position="1414"/>
        <end position="1427"/>
    </location>
</feature>
<evidence type="ECO:0000256" key="2">
    <source>
        <dbReference type="ARBA" id="ARBA00022553"/>
    </source>
</evidence>
<dbReference type="GO" id="GO:0005737">
    <property type="term" value="C:cytoplasm"/>
    <property type="evidence" value="ECO:0007669"/>
    <property type="project" value="TreeGrafter"/>
</dbReference>
<dbReference type="InterPro" id="IPR020806">
    <property type="entry name" value="PKS_PP-bd"/>
</dbReference>
<dbReference type="InterPro" id="IPR014031">
    <property type="entry name" value="Ketoacyl_synth_C"/>
</dbReference>
<evidence type="ECO:0000256" key="1">
    <source>
        <dbReference type="ARBA" id="ARBA00022450"/>
    </source>
</evidence>
<dbReference type="InterPro" id="IPR042099">
    <property type="entry name" value="ANL_N_sf"/>
</dbReference>
<dbReference type="Pfam" id="PF16197">
    <property type="entry name" value="KAsynt_C_assoc"/>
    <property type="match status" value="1"/>
</dbReference>
<keyword evidence="3" id="KW-0808">Transferase</keyword>
<feature type="region of interest" description="Disordered" evidence="5">
    <location>
        <begin position="835"/>
        <end position="855"/>
    </location>
</feature>
<dbReference type="InterPro" id="IPR001242">
    <property type="entry name" value="Condensation_dom"/>
</dbReference>
<keyword evidence="2" id="KW-0597">Phosphoprotein</keyword>
<dbReference type="InterPro" id="IPR000873">
    <property type="entry name" value="AMP-dep_synth/lig_dom"/>
</dbReference>
<dbReference type="Pfam" id="PF02801">
    <property type="entry name" value="Ketoacyl-synt_C"/>
    <property type="match status" value="1"/>
</dbReference>
<dbReference type="Gene3D" id="3.30.559.30">
    <property type="entry name" value="Nonribosomal peptide synthetase, condensation domain"/>
    <property type="match status" value="1"/>
</dbReference>
<dbReference type="GO" id="GO:0071770">
    <property type="term" value="P:DIM/DIP cell wall layer assembly"/>
    <property type="evidence" value="ECO:0007669"/>
    <property type="project" value="TreeGrafter"/>
</dbReference>
<reference evidence="8 9" key="1">
    <citation type="submission" date="2018-09" db="EMBL/GenBank/DDBJ databases">
        <authorList>
            <person name="Tagini F."/>
        </authorList>
    </citation>
    <scope>NUCLEOTIDE SEQUENCE [LARGE SCALE GENOMIC DNA]</scope>
    <source>
        <strain evidence="8 9">MK142</strain>
    </source>
</reference>
<dbReference type="SMART" id="SM00823">
    <property type="entry name" value="PKS_PP"/>
    <property type="match status" value="1"/>
</dbReference>
<dbReference type="Pfam" id="PF00501">
    <property type="entry name" value="AMP-binding"/>
    <property type="match status" value="1"/>
</dbReference>
<dbReference type="SUPFAM" id="SSF56801">
    <property type="entry name" value="Acetyl-CoA synthetase-like"/>
    <property type="match status" value="1"/>
</dbReference>
<dbReference type="InterPro" id="IPR020841">
    <property type="entry name" value="PKS_Beta-ketoAc_synthase_dom"/>
</dbReference>
<dbReference type="PROSITE" id="PS52004">
    <property type="entry name" value="KS3_2"/>
    <property type="match status" value="1"/>
</dbReference>
<dbReference type="PROSITE" id="PS00606">
    <property type="entry name" value="KS3_1"/>
    <property type="match status" value="1"/>
</dbReference>
<keyword evidence="4" id="KW-0511">Multifunctional enzyme</keyword>
<dbReference type="InterPro" id="IPR036736">
    <property type="entry name" value="ACP-like_sf"/>
</dbReference>
<dbReference type="RefSeq" id="WP_218028485.1">
    <property type="nucleotide sequence ID" value="NZ_UPHU01000001.1"/>
</dbReference>
<dbReference type="PROSITE" id="PS50075">
    <property type="entry name" value="CARRIER"/>
    <property type="match status" value="1"/>
</dbReference>
<dbReference type="InterPro" id="IPR014030">
    <property type="entry name" value="Ketoacyl_synth_N"/>
</dbReference>
<gene>
    <name evidence="8" type="primary">pksJ_2</name>
    <name evidence="8" type="ORF">LAUMK142_04942</name>
</gene>
<evidence type="ECO:0000313" key="9">
    <source>
        <dbReference type="Proteomes" id="UP000268285"/>
    </source>
</evidence>
<dbReference type="SUPFAM" id="SSF47336">
    <property type="entry name" value="ACP-like"/>
    <property type="match status" value="1"/>
</dbReference>
<keyword evidence="9" id="KW-1185">Reference proteome</keyword>
<evidence type="ECO:0000259" key="6">
    <source>
        <dbReference type="PROSITE" id="PS50075"/>
    </source>
</evidence>
<feature type="compositionally biased region" description="Basic residues" evidence="5">
    <location>
        <begin position="1430"/>
        <end position="1439"/>
    </location>
</feature>
<dbReference type="Proteomes" id="UP000268285">
    <property type="component" value="Unassembled WGS sequence"/>
</dbReference>
<feature type="domain" description="Ketosynthase family 3 (KS3)" evidence="7">
    <location>
        <begin position="859"/>
        <end position="1267"/>
    </location>
</feature>
<keyword evidence="1" id="KW-0596">Phosphopantetheine</keyword>
<dbReference type="SUPFAM" id="SSF53901">
    <property type="entry name" value="Thiolase-like"/>
    <property type="match status" value="1"/>
</dbReference>
<dbReference type="Gene3D" id="3.40.50.12780">
    <property type="entry name" value="N-terminal domain of ligase-like"/>
    <property type="match status" value="1"/>
</dbReference>
<dbReference type="GO" id="GO:0004312">
    <property type="term" value="F:fatty acid synthase activity"/>
    <property type="evidence" value="ECO:0007669"/>
    <property type="project" value="TreeGrafter"/>
</dbReference>
<name>A0A498QXE2_9MYCO</name>
<dbReference type="Gene3D" id="3.40.47.10">
    <property type="match status" value="1"/>
</dbReference>
<dbReference type="Pfam" id="PF00550">
    <property type="entry name" value="PP-binding"/>
    <property type="match status" value="1"/>
</dbReference>
<dbReference type="CDD" id="cd00833">
    <property type="entry name" value="PKS"/>
    <property type="match status" value="1"/>
</dbReference>
<dbReference type="InterPro" id="IPR032821">
    <property type="entry name" value="PKS_assoc"/>
</dbReference>
<dbReference type="SUPFAM" id="SSF52777">
    <property type="entry name" value="CoA-dependent acyltransferases"/>
    <property type="match status" value="1"/>
</dbReference>
<dbReference type="SMART" id="SM00825">
    <property type="entry name" value="PKS_KS"/>
    <property type="match status" value="1"/>
</dbReference>
<dbReference type="Gene3D" id="3.30.300.30">
    <property type="match status" value="1"/>
</dbReference>
<dbReference type="InterPro" id="IPR025110">
    <property type="entry name" value="AMP-bd_C"/>
</dbReference>
<evidence type="ECO:0000256" key="4">
    <source>
        <dbReference type="ARBA" id="ARBA00023268"/>
    </source>
</evidence>
<dbReference type="PANTHER" id="PTHR43775">
    <property type="entry name" value="FATTY ACID SYNTHASE"/>
    <property type="match status" value="1"/>
</dbReference>
<proteinExistence type="predicted"/>
<dbReference type="Pfam" id="PF00668">
    <property type="entry name" value="Condensation"/>
    <property type="match status" value="1"/>
</dbReference>
<evidence type="ECO:0000313" key="8">
    <source>
        <dbReference type="EMBL" id="VBA55064.1"/>
    </source>
</evidence>
<organism evidence="8 9">
    <name type="scientific">Mycobacterium pseudokansasii</name>
    <dbReference type="NCBI Taxonomy" id="2341080"/>
    <lineage>
        <taxon>Bacteria</taxon>
        <taxon>Bacillati</taxon>
        <taxon>Actinomycetota</taxon>
        <taxon>Actinomycetes</taxon>
        <taxon>Mycobacteriales</taxon>
        <taxon>Mycobacteriaceae</taxon>
        <taxon>Mycobacterium</taxon>
    </lineage>
</organism>
<accession>A0A498QXE2</accession>
<feature type="domain" description="Carrier" evidence="6">
    <location>
        <begin position="763"/>
        <end position="837"/>
    </location>
</feature>
<dbReference type="Gene3D" id="1.10.1200.10">
    <property type="entry name" value="ACP-like"/>
    <property type="match status" value="1"/>
</dbReference>
<dbReference type="EMBL" id="UPHU01000001">
    <property type="protein sequence ID" value="VBA55064.1"/>
    <property type="molecule type" value="Genomic_DNA"/>
</dbReference>
<evidence type="ECO:0000259" key="7">
    <source>
        <dbReference type="PROSITE" id="PS52004"/>
    </source>
</evidence>
<evidence type="ECO:0000256" key="5">
    <source>
        <dbReference type="SAM" id="MobiDB-lite"/>
    </source>
</evidence>
<dbReference type="GO" id="GO:0005886">
    <property type="term" value="C:plasma membrane"/>
    <property type="evidence" value="ECO:0007669"/>
    <property type="project" value="TreeGrafter"/>
</dbReference>
<dbReference type="PANTHER" id="PTHR43775:SF37">
    <property type="entry name" value="SI:DKEY-61P9.11"/>
    <property type="match status" value="1"/>
</dbReference>
<protein>
    <submittedName>
        <fullName evidence="8">Polyketide synthase PksJ</fullName>
    </submittedName>
</protein>
<dbReference type="Pfam" id="PF13193">
    <property type="entry name" value="AMP-binding_C"/>
    <property type="match status" value="1"/>
</dbReference>
<sequence>MAHRFALRRHYAELEWPAQPAEPAGGNARLFHSSLDAGQRAGIARLAAELGLTRFQLLLAAFTWSLYGVTGRTRPIVATPVAGRPMAEFESAVGMFANTVLLPVDLAPDAQLRTQLQRQAVATQEVLNRQDVTLADVLTDTPLPAGCSPLEFLFVLENTDYGALALPDCGVRHLWPRPAQAKCPLTLFVLEGEAGFDCVWEYAEDVFDGDRIQAAAQLFGRAVDLLTSDRSGTLTELAAPYRADVAGHGRGPRSTFVTVAEGFARQVARTPHAPAVTTRERTLCYAELDAQAAALAAQLPRPSDPAAPARVAIYLPPSAEHVVALLAAARLNFTAVPLDPAYPAELLGQILRQAEPLCVLVLPGAEAEVAAVVPDGVPRLVVTLAPAAPALPFAAAPHDGRRPLYTLFTSGSTGTPKGVDVPDRTLCNLLHWQSEHGGLAGAAVTQQFAALSFDVSFQEIFTTLCSGGRLHLVDPAWRRDLPQLLDQLETAGAERLFLPYVALQLLAEHGVRLGRYPSRLREVITAGEQLICTPAIRTWFARLPGARLFNHYGPTETHVVSALVLDGDPETWPERPAIGRPVANAVLRVVDDTGDPVAPGVTGRLLIGGQMAAPCYLGDAELNRTRFTAVPGQGLFYRSGDLAHVDHNGLFHYDGRDDQQLKISGHRLELGQVEAALLRHPRIVGAVVIPANGSLRALVQCHGTDDPSVDELNSHLAGLLPAHARIADFRRVDALPLTPSGKLDRRGAATVPGRQLATVIAWRDVSALESRLYGEFLAATGKPLRPDQKFFDAGATSLDLMRFQQRCSTELGLPFTVADLFEFLSIRELSRHLETSQASAAPAPGPRPAAGEHRDGPVAEPIAIVGMAVRAPGAADLASLWQLVETGGSGVEHFEAADGLVGARSQLDGMLAFDPDRFGISHRHARLMDPQQRHLLMSCTAALAHAGIAEPGAARVGLVATGGYDTYYEAMMREADPAELPSGLSMEILHEKNFLAAKAAYYLQLTGPVFTAQAACASSLVAVHLAAGLLREDDADVMLVAGVNVDTALTDGYRHRPHYFLAPDGICRPFSDDAEGTLGASGVAVVVLKRLSQAERDGDTVHAVITGSAINNDGSRKHSFMAPSVAGQRTVIAQALRRSGRRATEIGYVEAHGTATRLGDPVEVTALQQGYGLTEPASCGLSSLKSQVGHLGVAAGVAGLIRAALAVRNGVIPPNINFRRLSPEIGDGAVPFYIPTEARPWPAQRARVAAVSSFGAGGINAHAIVEQGCESAATTPAVSCLLLSAHTETALRADAHRIADYLAAHPDNYPQVRRHLQAGRPPMRYRAATVPADAESAVAWLRTVVATQVPDAAPKRQLPAEGSSPHTLAQAWIDGAVIEWAPGSAQPPWNFPPPSFDLDDYDFPRACPEPRPGPVAAAGRRTAAPPARRLDRRRARALA</sequence>
<dbReference type="UniPathway" id="UPA00011"/>
<evidence type="ECO:0000256" key="3">
    <source>
        <dbReference type="ARBA" id="ARBA00022679"/>
    </source>
</evidence>
<dbReference type="GO" id="GO:0031177">
    <property type="term" value="F:phosphopantetheine binding"/>
    <property type="evidence" value="ECO:0007669"/>
    <property type="project" value="InterPro"/>
</dbReference>
<dbReference type="InterPro" id="IPR016039">
    <property type="entry name" value="Thiolase-like"/>
</dbReference>
<dbReference type="InterPro" id="IPR045851">
    <property type="entry name" value="AMP-bd_C_sf"/>
</dbReference>
<dbReference type="Pfam" id="PF00109">
    <property type="entry name" value="ketoacyl-synt"/>
    <property type="match status" value="1"/>
</dbReference>
<dbReference type="InterPro" id="IPR050091">
    <property type="entry name" value="PKS_NRPS_Biosynth_Enz"/>
</dbReference>
<dbReference type="Gene3D" id="3.30.70.3290">
    <property type="match status" value="1"/>
</dbReference>
<dbReference type="InterPro" id="IPR018201">
    <property type="entry name" value="Ketoacyl_synth_AS"/>
</dbReference>
<feature type="region of interest" description="Disordered" evidence="5">
    <location>
        <begin position="1388"/>
        <end position="1439"/>
    </location>
</feature>
<dbReference type="GO" id="GO:0004315">
    <property type="term" value="F:3-oxoacyl-[acyl-carrier-protein] synthase activity"/>
    <property type="evidence" value="ECO:0007669"/>
    <property type="project" value="InterPro"/>
</dbReference>
<dbReference type="InterPro" id="IPR009081">
    <property type="entry name" value="PP-bd_ACP"/>
</dbReference>
<dbReference type="GO" id="GO:0006633">
    <property type="term" value="P:fatty acid biosynthetic process"/>
    <property type="evidence" value="ECO:0007669"/>
    <property type="project" value="InterPro"/>
</dbReference>